<accession>A0A096B3I2</accession>
<keyword evidence="3" id="KW-1185">Reference proteome</keyword>
<gene>
    <name evidence="2" type="ORF">HMPREF9460_03652</name>
</gene>
<dbReference type="RefSeq" id="WP_044943068.1">
    <property type="nucleotide sequence ID" value="NZ_KN174167.1"/>
</dbReference>
<feature type="domain" description="THIF-type NAD/FAD binding fold" evidence="1">
    <location>
        <begin position="7"/>
        <end position="250"/>
    </location>
</feature>
<dbReference type="AlphaFoldDB" id="A0A096B3I2"/>
<dbReference type="GO" id="GO:0008641">
    <property type="term" value="F:ubiquitin-like modifier activating enzyme activity"/>
    <property type="evidence" value="ECO:0007669"/>
    <property type="project" value="InterPro"/>
</dbReference>
<evidence type="ECO:0000313" key="3">
    <source>
        <dbReference type="Proteomes" id="UP000029585"/>
    </source>
</evidence>
<name>A0A096B3I2_FLAPL</name>
<proteinExistence type="predicted"/>
<dbReference type="Pfam" id="PF00899">
    <property type="entry name" value="ThiF"/>
    <property type="match status" value="1"/>
</dbReference>
<evidence type="ECO:0000313" key="2">
    <source>
        <dbReference type="EMBL" id="KGF53516.1"/>
    </source>
</evidence>
<dbReference type="InterPro" id="IPR000594">
    <property type="entry name" value="ThiF_NAD_FAD-bd"/>
</dbReference>
<sequence>MIFSKSRPVKIVLVGTGGTGGYIVPQLYRLLYALDRPIRVILCDGDLVEEKNLGRQNFIEADLGKNKAMVLAERYSNAFGIETSYIPQYVEDEEMLEELLEPLQYPQNRYVTNQNGEAVRKVISEIVILIGAVDNNRSRQVFHSVFQRAKELIYIDSGNSKASGQVICGVRRSGKTFYQPVASLYPEVLEQTDKFPTELSCAEASISAPQTIAANLAAATVVTIHIYNILAEGNNHSVGKSVFSTKSVNIQSFKKNVKRRKAA</sequence>
<organism evidence="2 3">
    <name type="scientific">Flavonifractor plautii 1_3_50AFAA</name>
    <dbReference type="NCBI Taxonomy" id="742738"/>
    <lineage>
        <taxon>Bacteria</taxon>
        <taxon>Bacillati</taxon>
        <taxon>Bacillota</taxon>
        <taxon>Clostridia</taxon>
        <taxon>Eubacteriales</taxon>
        <taxon>Oscillospiraceae</taxon>
        <taxon>Flavonifractor</taxon>
    </lineage>
</organism>
<dbReference type="Proteomes" id="UP000029585">
    <property type="component" value="Unassembled WGS sequence"/>
</dbReference>
<dbReference type="InterPro" id="IPR035985">
    <property type="entry name" value="Ubiquitin-activating_enz"/>
</dbReference>
<dbReference type="SUPFAM" id="SSF69572">
    <property type="entry name" value="Activating enzymes of the ubiquitin-like proteins"/>
    <property type="match status" value="1"/>
</dbReference>
<evidence type="ECO:0000259" key="1">
    <source>
        <dbReference type="Pfam" id="PF00899"/>
    </source>
</evidence>
<protein>
    <recommendedName>
        <fullName evidence="1">THIF-type NAD/FAD binding fold domain-containing protein</fullName>
    </recommendedName>
</protein>
<comment type="caution">
    <text evidence="2">The sequence shown here is derived from an EMBL/GenBank/DDBJ whole genome shotgun (WGS) entry which is preliminary data.</text>
</comment>
<dbReference type="HOGENOM" id="CLU_070016_1_1_9"/>
<dbReference type="Gene3D" id="3.40.50.720">
    <property type="entry name" value="NAD(P)-binding Rossmann-like Domain"/>
    <property type="match status" value="1"/>
</dbReference>
<dbReference type="eggNOG" id="COG0476">
    <property type="taxonomic scope" value="Bacteria"/>
</dbReference>
<dbReference type="PATRIC" id="fig|742738.3.peg.3760"/>
<dbReference type="EMBL" id="ADLO01000110">
    <property type="protein sequence ID" value="KGF53516.1"/>
    <property type="molecule type" value="Genomic_DNA"/>
</dbReference>
<reference evidence="2 3" key="1">
    <citation type="submission" date="2011-08" db="EMBL/GenBank/DDBJ databases">
        <title>The Genome Sequence of Clostridium orbiscindens 1_3_50AFAA.</title>
        <authorList>
            <consortium name="The Broad Institute Genome Sequencing Platform"/>
            <person name="Earl A."/>
            <person name="Ward D."/>
            <person name="Feldgarden M."/>
            <person name="Gevers D."/>
            <person name="Daigneault M."/>
            <person name="Strauss J."/>
            <person name="Allen-Vercoe E."/>
            <person name="Young S.K."/>
            <person name="Zeng Q."/>
            <person name="Gargeya S."/>
            <person name="Fitzgerald M."/>
            <person name="Haas B."/>
            <person name="Abouelleil A."/>
            <person name="Alvarado L."/>
            <person name="Arachchi H.M."/>
            <person name="Berlin A."/>
            <person name="Brown A."/>
            <person name="Chapman S.B."/>
            <person name="Chen Z."/>
            <person name="Dunbar C."/>
            <person name="Freedman E."/>
            <person name="Gearin G."/>
            <person name="Gellesch M."/>
            <person name="Goldberg J."/>
            <person name="Griggs A."/>
            <person name="Gujja S."/>
            <person name="Heiman D."/>
            <person name="Howarth C."/>
            <person name="Larson L."/>
            <person name="Lui A."/>
            <person name="MacDonald P.J.P."/>
            <person name="Montmayeur A."/>
            <person name="Murphy C."/>
            <person name="Neiman D."/>
            <person name="Pearson M."/>
            <person name="Priest M."/>
            <person name="Roberts A."/>
            <person name="Saif S."/>
            <person name="Shea T."/>
            <person name="Shenoy N."/>
            <person name="Sisk P."/>
            <person name="Stolte C."/>
            <person name="Sykes S."/>
            <person name="Wortman J."/>
            <person name="Nusbaum C."/>
            <person name="Birren B."/>
        </authorList>
    </citation>
    <scope>NUCLEOTIDE SEQUENCE [LARGE SCALE GENOMIC DNA]</scope>
    <source>
        <strain evidence="2 3">1_3_50AFAA</strain>
    </source>
</reference>